<accession>A0AA46W5Y8</accession>
<sequence length="78" mass="8663">MVERAKKAREAAKKEKAAKKSDKKTTASSGVKRKADGKVDLRTKEGKAIAERMEKARKAKEKNKKKGGVLSRLIKKLI</sequence>
<protein>
    <submittedName>
        <fullName evidence="2">Uncharacterized protein</fullName>
    </submittedName>
</protein>
<dbReference type="AlphaFoldDB" id="A0AA46W5Y8"/>
<dbReference type="RefSeq" id="WP_264859919.1">
    <property type="nucleotide sequence ID" value="NZ_CP110230.1"/>
</dbReference>
<organism evidence="2 3">
    <name type="scientific">Capnocytophaga ochracea</name>
    <dbReference type="NCBI Taxonomy" id="1018"/>
    <lineage>
        <taxon>Bacteria</taxon>
        <taxon>Pseudomonadati</taxon>
        <taxon>Bacteroidota</taxon>
        <taxon>Flavobacteriia</taxon>
        <taxon>Flavobacteriales</taxon>
        <taxon>Flavobacteriaceae</taxon>
        <taxon>Capnocytophaga</taxon>
    </lineage>
</organism>
<proteinExistence type="predicted"/>
<reference evidence="2" key="1">
    <citation type="submission" date="2022-10" db="EMBL/GenBank/DDBJ databases">
        <title>Complete genome sequence of Capnocytophaga ochracea KCOM 2812 isolated from actinomycosis lesion.</title>
        <authorList>
            <person name="Kook J.-K."/>
            <person name="Park S.-N."/>
            <person name="Lim Y.K."/>
        </authorList>
    </citation>
    <scope>NUCLEOTIDE SEQUENCE</scope>
    <source>
        <strain evidence="2">KCOM 28121</strain>
    </source>
</reference>
<dbReference type="EMBL" id="CP110230">
    <property type="protein sequence ID" value="UZD39907.1"/>
    <property type="molecule type" value="Genomic_DNA"/>
</dbReference>
<name>A0AA46W5Y8_CAPOC</name>
<feature type="compositionally biased region" description="Basic residues" evidence="1">
    <location>
        <begin position="57"/>
        <end position="78"/>
    </location>
</feature>
<evidence type="ECO:0000313" key="2">
    <source>
        <dbReference type="EMBL" id="UZD39907.1"/>
    </source>
</evidence>
<feature type="region of interest" description="Disordered" evidence="1">
    <location>
        <begin position="1"/>
        <end position="78"/>
    </location>
</feature>
<feature type="compositionally biased region" description="Basic and acidic residues" evidence="1">
    <location>
        <begin position="33"/>
        <end position="56"/>
    </location>
</feature>
<gene>
    <name evidence="2" type="ORF">OL231_06865</name>
</gene>
<feature type="compositionally biased region" description="Basic and acidic residues" evidence="1">
    <location>
        <begin position="1"/>
        <end position="25"/>
    </location>
</feature>
<evidence type="ECO:0000313" key="3">
    <source>
        <dbReference type="Proteomes" id="UP001163262"/>
    </source>
</evidence>
<evidence type="ECO:0000256" key="1">
    <source>
        <dbReference type="SAM" id="MobiDB-lite"/>
    </source>
</evidence>
<dbReference type="Proteomes" id="UP001163262">
    <property type="component" value="Chromosome"/>
</dbReference>